<accession>A0AB73BWY6</accession>
<evidence type="ECO:0000313" key="2">
    <source>
        <dbReference type="Proteomes" id="UP000027473"/>
    </source>
</evidence>
<dbReference type="Proteomes" id="UP000027473">
    <property type="component" value="Unassembled WGS sequence"/>
</dbReference>
<dbReference type="EMBL" id="JAAC01000062">
    <property type="protein sequence ID" value="KDE63776.1"/>
    <property type="molecule type" value="Genomic_DNA"/>
</dbReference>
<dbReference type="RefSeq" id="WP_005958355.1">
    <property type="nucleotide sequence ID" value="NZ_JAAC01000062.1"/>
</dbReference>
<gene>
    <name evidence="1" type="ORF">FUSO3_04375</name>
</gene>
<sequence length="58" mass="6717">MKEKVIKKVNFNKGGAGNYVPRIVLNTEWVSDMGITKDNNEIEMSYNKEKKEISIKKK</sequence>
<protein>
    <submittedName>
        <fullName evidence="1">Dihydrolipoamide acetyltransferase</fullName>
    </submittedName>
</protein>
<evidence type="ECO:0000313" key="1">
    <source>
        <dbReference type="EMBL" id="KDE63776.1"/>
    </source>
</evidence>
<comment type="caution">
    <text evidence="1">The sequence shown here is derived from an EMBL/GenBank/DDBJ whole genome shotgun (WGS) entry which is preliminary data.</text>
</comment>
<organism evidence="1 2">
    <name type="scientific">Fusobacterium necrophorum BL</name>
    <dbReference type="NCBI Taxonomy" id="1441732"/>
    <lineage>
        <taxon>Bacteria</taxon>
        <taxon>Fusobacteriati</taxon>
        <taxon>Fusobacteriota</taxon>
        <taxon>Fusobacteriia</taxon>
        <taxon>Fusobacteriales</taxon>
        <taxon>Fusobacteriaceae</taxon>
        <taxon>Fusobacterium</taxon>
    </lineage>
</organism>
<name>A0AB73BWY6_9FUSO</name>
<dbReference type="AlphaFoldDB" id="A0AB73BWY6"/>
<reference evidence="1 2" key="1">
    <citation type="submission" date="2014-01" db="EMBL/GenBank/DDBJ databases">
        <title>Comparative genomics of Fusobacterium necrophorum wild isolates.</title>
        <authorList>
            <person name="Kittichotirat W."/>
            <person name="Bumgarner R.E."/>
            <person name="Lawrence P."/>
        </authorList>
    </citation>
    <scope>NUCLEOTIDE SEQUENCE [LARGE SCALE GENOMIC DNA]</scope>
    <source>
        <strain evidence="1 2">BL</strain>
    </source>
</reference>
<proteinExistence type="predicted"/>